<name>A0A1F7GEF0_9BACT</name>
<comment type="caution">
    <text evidence="2">The sequence shown here is derived from an EMBL/GenBank/DDBJ whole genome shotgun (WGS) entry which is preliminary data.</text>
</comment>
<feature type="domain" description="MIP18 family-like" evidence="1">
    <location>
        <begin position="7"/>
        <end position="75"/>
    </location>
</feature>
<dbReference type="InterPro" id="IPR002744">
    <property type="entry name" value="MIP18-like"/>
</dbReference>
<dbReference type="InterPro" id="IPR034904">
    <property type="entry name" value="FSCA_dom_sf"/>
</dbReference>
<evidence type="ECO:0000313" key="3">
    <source>
        <dbReference type="Proteomes" id="UP000176850"/>
    </source>
</evidence>
<dbReference type="InterPro" id="IPR052339">
    <property type="entry name" value="Fe-S_Maturation_MIP18"/>
</dbReference>
<dbReference type="GO" id="GO:0032259">
    <property type="term" value="P:methylation"/>
    <property type="evidence" value="ECO:0007669"/>
    <property type="project" value="UniProtKB-KW"/>
</dbReference>
<dbReference type="AlphaFoldDB" id="A0A1F7GEF0"/>
<dbReference type="Gene3D" id="3.30.300.130">
    <property type="entry name" value="Fe-S cluster assembly (FSCA)"/>
    <property type="match status" value="1"/>
</dbReference>
<dbReference type="SUPFAM" id="SSF117916">
    <property type="entry name" value="Fe-S cluster assembly (FSCA) domain-like"/>
    <property type="match status" value="1"/>
</dbReference>
<organism evidence="2 3">
    <name type="scientific">Candidatus Roizmanbacteria bacterium RIFCSPHIGHO2_01_FULL_39_24</name>
    <dbReference type="NCBI Taxonomy" id="1802032"/>
    <lineage>
        <taxon>Bacteria</taxon>
        <taxon>Candidatus Roizmaniibacteriota</taxon>
    </lineage>
</organism>
<protein>
    <submittedName>
        <fullName evidence="2">DNA methyltransferase</fullName>
    </submittedName>
</protein>
<evidence type="ECO:0000313" key="2">
    <source>
        <dbReference type="EMBL" id="OGK17256.1"/>
    </source>
</evidence>
<dbReference type="GO" id="GO:0008168">
    <property type="term" value="F:methyltransferase activity"/>
    <property type="evidence" value="ECO:0007669"/>
    <property type="project" value="UniProtKB-KW"/>
</dbReference>
<evidence type="ECO:0000259" key="1">
    <source>
        <dbReference type="Pfam" id="PF01883"/>
    </source>
</evidence>
<gene>
    <name evidence="2" type="ORF">A2799_03380</name>
</gene>
<dbReference type="Proteomes" id="UP000176850">
    <property type="component" value="Unassembled WGS sequence"/>
</dbReference>
<sequence length="100" mass="11276">MDPKLKSKIMKKLEAVLDPELYVSIVDLGLIYDILDTKGKITVTMTLTTMGCPLFGLLEEDIKSNVMKIKGVRDVFINLVFDPPWSMDRMTERGKAQLGI</sequence>
<dbReference type="EMBL" id="MFZH01000048">
    <property type="protein sequence ID" value="OGK17256.1"/>
    <property type="molecule type" value="Genomic_DNA"/>
</dbReference>
<dbReference type="Pfam" id="PF01883">
    <property type="entry name" value="FeS_assembly_P"/>
    <property type="match status" value="1"/>
</dbReference>
<proteinExistence type="predicted"/>
<accession>A0A1F7GEF0</accession>
<keyword evidence="2" id="KW-0808">Transferase</keyword>
<dbReference type="PANTHER" id="PTHR42831:SF1">
    <property type="entry name" value="FE-S PROTEIN MATURATION AUXILIARY FACTOR YITW"/>
    <property type="match status" value="1"/>
</dbReference>
<reference evidence="2 3" key="1">
    <citation type="journal article" date="2016" name="Nat. Commun.">
        <title>Thousands of microbial genomes shed light on interconnected biogeochemical processes in an aquifer system.</title>
        <authorList>
            <person name="Anantharaman K."/>
            <person name="Brown C.T."/>
            <person name="Hug L.A."/>
            <person name="Sharon I."/>
            <person name="Castelle C.J."/>
            <person name="Probst A.J."/>
            <person name="Thomas B.C."/>
            <person name="Singh A."/>
            <person name="Wilkins M.J."/>
            <person name="Karaoz U."/>
            <person name="Brodie E.L."/>
            <person name="Williams K.H."/>
            <person name="Hubbard S.S."/>
            <person name="Banfield J.F."/>
        </authorList>
    </citation>
    <scope>NUCLEOTIDE SEQUENCE [LARGE SCALE GENOMIC DNA]</scope>
</reference>
<keyword evidence="2" id="KW-0489">Methyltransferase</keyword>
<dbReference type="PANTHER" id="PTHR42831">
    <property type="entry name" value="FE-S PROTEIN MATURATION AUXILIARY FACTOR YITW"/>
    <property type="match status" value="1"/>
</dbReference>